<comment type="caution">
    <text evidence="1">The sequence shown here is derived from an EMBL/GenBank/DDBJ whole genome shotgun (WGS) entry which is preliminary data.</text>
</comment>
<dbReference type="AlphaFoldDB" id="A0A645EC59"/>
<protein>
    <submittedName>
        <fullName evidence="1">Uncharacterized protein</fullName>
    </submittedName>
</protein>
<reference evidence="1" key="1">
    <citation type="submission" date="2019-08" db="EMBL/GenBank/DDBJ databases">
        <authorList>
            <person name="Kucharzyk K."/>
            <person name="Murdoch R.W."/>
            <person name="Higgins S."/>
            <person name="Loffler F."/>
        </authorList>
    </citation>
    <scope>NUCLEOTIDE SEQUENCE</scope>
</reference>
<organism evidence="1">
    <name type="scientific">bioreactor metagenome</name>
    <dbReference type="NCBI Taxonomy" id="1076179"/>
    <lineage>
        <taxon>unclassified sequences</taxon>
        <taxon>metagenomes</taxon>
        <taxon>ecological metagenomes</taxon>
    </lineage>
</organism>
<dbReference type="EMBL" id="VSSQ01045715">
    <property type="protein sequence ID" value="MPM99624.1"/>
    <property type="molecule type" value="Genomic_DNA"/>
</dbReference>
<accession>A0A645EC59</accession>
<name>A0A645EC59_9ZZZZ</name>
<proteinExistence type="predicted"/>
<gene>
    <name evidence="1" type="ORF">SDC9_146816</name>
</gene>
<evidence type="ECO:0000313" key="1">
    <source>
        <dbReference type="EMBL" id="MPM99624.1"/>
    </source>
</evidence>
<sequence>MIDYDRAGAVGREVGFQRLVDHGEHVLCDGQNRGEGKQRCAFDLDCADGERRNPAKPEQAAVVEPNLQRFIRPFFSAVKTANIGAVEGTLHLDAGDRTARFHKVGVVPRVRRFGVAGQIHAKRPHVFDFQCVQQRGNTGERLCWSHIQFGYLRLVGYVVKLIQRDGDTAAFEKVHARFVA</sequence>